<accession>A0A149QSL7</accession>
<dbReference type="PATRIC" id="fig|442.7.peg.2214"/>
<sequence length="305" mass="29158">MDYTQINGFVTDAAGRRQFADRDLANNIQGTDVSAAAPNPLYNEIIHCIEQAGLTPSAGDETQLWQAIEEATTLFASGRFLKRQIFSGGSGTFTLSTATRLARFTVLGAGSAGGGVASTSGNGAAAGSAGAAGGEIIAEILASAFNGAAIPYVVGAGGVGVVGANGGDGGTTSIGSSSGPYLVCQGATGAPMGGSISPGASAQSGQGIGGSYTVTNWSAGTVVVSRKGTNGPNGFVLSNGTASGTPVSGIGASSRYGAGGSNTNNGNGSSASGPGAGGSGAASQNGSSYAGGNGGSGWIMVEEFS</sequence>
<feature type="region of interest" description="Disordered" evidence="1">
    <location>
        <begin position="261"/>
        <end position="294"/>
    </location>
</feature>
<gene>
    <name evidence="3" type="ORF">AD929_11710</name>
</gene>
<reference evidence="3 4" key="1">
    <citation type="submission" date="2015-06" db="EMBL/GenBank/DDBJ databases">
        <title>Improved classification and identification of acetic acid bacteria using matrix-assisted laser desorption/ionization time-of-flight mass spectrometry; Gluconobacter nephelii and Gluconobacter uchimurae are later heterotypic synonyms of Gluconobacter japonicus and Gluconobacter oxydans, respectively.</title>
        <authorList>
            <person name="Li L."/>
            <person name="Cleenwerck I."/>
            <person name="De Vuyst L."/>
            <person name="Vandamme P."/>
        </authorList>
    </citation>
    <scope>NUCLEOTIDE SEQUENCE [LARGE SCALE GENOMIC DNA]</scope>
    <source>
        <strain evidence="3 4">LMG 1764</strain>
    </source>
</reference>
<dbReference type="RefSeq" id="WP_062497098.1">
    <property type="nucleotide sequence ID" value="NZ_LHZB01000117.1"/>
</dbReference>
<dbReference type="EMBL" id="LHZB01000117">
    <property type="protein sequence ID" value="KXV00290.1"/>
    <property type="molecule type" value="Genomic_DNA"/>
</dbReference>
<evidence type="ECO:0000313" key="3">
    <source>
        <dbReference type="EMBL" id="KXV00290.1"/>
    </source>
</evidence>
<feature type="compositionally biased region" description="Low complexity" evidence="1">
    <location>
        <begin position="261"/>
        <end position="273"/>
    </location>
</feature>
<evidence type="ECO:0000256" key="1">
    <source>
        <dbReference type="SAM" id="MobiDB-lite"/>
    </source>
</evidence>
<dbReference type="Proteomes" id="UP000075573">
    <property type="component" value="Unassembled WGS sequence"/>
</dbReference>
<evidence type="ECO:0000259" key="2">
    <source>
        <dbReference type="Pfam" id="PF21722"/>
    </source>
</evidence>
<dbReference type="InterPro" id="IPR049304">
    <property type="entry name" value="Gly_rich_dom"/>
</dbReference>
<dbReference type="AlphaFoldDB" id="A0A149QSL7"/>
<feature type="domain" description="Glycine-rich" evidence="2">
    <location>
        <begin position="91"/>
        <end position="301"/>
    </location>
</feature>
<proteinExistence type="predicted"/>
<name>A0A149QSL7_9PROT</name>
<evidence type="ECO:0000313" key="4">
    <source>
        <dbReference type="Proteomes" id="UP000075573"/>
    </source>
</evidence>
<comment type="caution">
    <text evidence="3">The sequence shown here is derived from an EMBL/GenBank/DDBJ whole genome shotgun (WGS) entry which is preliminary data.</text>
</comment>
<protein>
    <recommendedName>
        <fullName evidence="2">Glycine-rich domain-containing protein</fullName>
    </recommendedName>
</protein>
<organism evidence="3 4">
    <name type="scientific">Gluconobacter potus</name>
    <dbReference type="NCBI Taxonomy" id="2724927"/>
    <lineage>
        <taxon>Bacteria</taxon>
        <taxon>Pseudomonadati</taxon>
        <taxon>Pseudomonadota</taxon>
        <taxon>Alphaproteobacteria</taxon>
        <taxon>Acetobacterales</taxon>
        <taxon>Acetobacteraceae</taxon>
        <taxon>Gluconobacter</taxon>
    </lineage>
</organism>
<dbReference type="Pfam" id="PF21722">
    <property type="entry name" value="Gly_rich_2"/>
    <property type="match status" value="1"/>
</dbReference>